<name>A0A1H7TFF9_9LACT</name>
<evidence type="ECO:0000259" key="2">
    <source>
        <dbReference type="Pfam" id="PF07859"/>
    </source>
</evidence>
<proteinExistence type="predicted"/>
<evidence type="ECO:0000313" key="3">
    <source>
        <dbReference type="EMBL" id="GEK89455.1"/>
    </source>
</evidence>
<evidence type="ECO:0000313" key="5">
    <source>
        <dbReference type="Proteomes" id="UP000198548"/>
    </source>
</evidence>
<accession>A0A1H7TFF9</accession>
<protein>
    <submittedName>
        <fullName evidence="3 4">Esterase</fullName>
    </submittedName>
</protein>
<dbReference type="AlphaFoldDB" id="A0A1H7TFF9"/>
<dbReference type="InterPro" id="IPR029058">
    <property type="entry name" value="AB_hydrolase_fold"/>
</dbReference>
<dbReference type="GO" id="GO:0016787">
    <property type="term" value="F:hydrolase activity"/>
    <property type="evidence" value="ECO:0007669"/>
    <property type="project" value="UniProtKB-KW"/>
</dbReference>
<dbReference type="InterPro" id="IPR013094">
    <property type="entry name" value="AB_hydrolase_3"/>
</dbReference>
<dbReference type="RefSeq" id="WP_091487890.1">
    <property type="nucleotide sequence ID" value="NZ_BJUX01000015.1"/>
</dbReference>
<reference evidence="4 5" key="1">
    <citation type="submission" date="2016-10" db="EMBL/GenBank/DDBJ databases">
        <authorList>
            <person name="de Groot N.N."/>
        </authorList>
    </citation>
    <scope>NUCLEOTIDE SEQUENCE [LARGE SCALE GENOMIC DNA]</scope>
    <source>
        <strain evidence="4 5">DSM 19182</strain>
    </source>
</reference>
<dbReference type="PANTHER" id="PTHR48081">
    <property type="entry name" value="AB HYDROLASE SUPERFAMILY PROTEIN C4A8.06C"/>
    <property type="match status" value="1"/>
</dbReference>
<dbReference type="Proteomes" id="UP000321425">
    <property type="component" value="Unassembled WGS sequence"/>
</dbReference>
<dbReference type="SUPFAM" id="SSF53474">
    <property type="entry name" value="alpha/beta-Hydrolases"/>
    <property type="match status" value="1"/>
</dbReference>
<sequence>MTKYSIHDQVKKYKPLALFLSPVLLPFINGTLSLVRKAVDMPKGVNVKEIRVSTTEGDLITLIVYLPDKVRCPSPALLYYYGSSYFLTRPPHIKRLTAEYALKTNAIVIDVDYRLSPQHPFPKPFFDAMTASEWVLEHTEYLGIDPKRIAIGGDSSGATLASNVLLYYRDRDKYPFSYQFHIYPVTDVRMRAESLHAFPFWSVKLNKMMWSLYIRDEVTLPNKYASPMEADSFAGLPDAYVEVCEYDPLRDEGLLFSKALQKDGVPVETHCVRHAFHSYDLIASSDLTKTMLKTRVAALNRVFYE</sequence>
<dbReference type="Gene3D" id="3.40.50.1820">
    <property type="entry name" value="alpha/beta hydrolase"/>
    <property type="match status" value="1"/>
</dbReference>
<organism evidence="4 5">
    <name type="scientific">Alkalibacterium putridalgicola</name>
    <dbReference type="NCBI Taxonomy" id="426703"/>
    <lineage>
        <taxon>Bacteria</taxon>
        <taxon>Bacillati</taxon>
        <taxon>Bacillota</taxon>
        <taxon>Bacilli</taxon>
        <taxon>Lactobacillales</taxon>
        <taxon>Carnobacteriaceae</taxon>
        <taxon>Alkalibacterium</taxon>
    </lineage>
</organism>
<dbReference type="STRING" id="426703.SAMN04488100_11229"/>
<keyword evidence="6" id="KW-1185">Reference proteome</keyword>
<dbReference type="Proteomes" id="UP000198548">
    <property type="component" value="Unassembled WGS sequence"/>
</dbReference>
<dbReference type="Pfam" id="PF07859">
    <property type="entry name" value="Abhydrolase_3"/>
    <property type="match status" value="1"/>
</dbReference>
<dbReference type="EMBL" id="BJUX01000015">
    <property type="protein sequence ID" value="GEK89455.1"/>
    <property type="molecule type" value="Genomic_DNA"/>
</dbReference>
<reference evidence="3 6" key="2">
    <citation type="submission" date="2019-07" db="EMBL/GenBank/DDBJ databases">
        <title>Whole genome shotgun sequence of Alkalibacterium putridalgicola NBRC 103243.</title>
        <authorList>
            <person name="Hosoyama A."/>
            <person name="Uohara A."/>
            <person name="Ohji S."/>
            <person name="Ichikawa N."/>
        </authorList>
    </citation>
    <scope>NUCLEOTIDE SEQUENCE [LARGE SCALE GENOMIC DNA]</scope>
    <source>
        <strain evidence="3 6">NBRC 103243</strain>
    </source>
</reference>
<dbReference type="EMBL" id="FOBL01000012">
    <property type="protein sequence ID" value="SEL83612.1"/>
    <property type="molecule type" value="Genomic_DNA"/>
</dbReference>
<dbReference type="OrthoDB" id="9815425at2"/>
<gene>
    <name evidence="3" type="primary">aes</name>
    <name evidence="3" type="ORF">APU01nite_14940</name>
    <name evidence="4" type="ORF">SAMN04488100_11229</name>
</gene>
<feature type="domain" description="Alpha/beta hydrolase fold-3" evidence="2">
    <location>
        <begin position="77"/>
        <end position="279"/>
    </location>
</feature>
<evidence type="ECO:0000256" key="1">
    <source>
        <dbReference type="ARBA" id="ARBA00022801"/>
    </source>
</evidence>
<dbReference type="InterPro" id="IPR050300">
    <property type="entry name" value="GDXG_lipolytic_enzyme"/>
</dbReference>
<dbReference type="PANTHER" id="PTHR48081:SF8">
    <property type="entry name" value="ALPHA_BETA HYDROLASE FOLD-3 DOMAIN-CONTAINING PROTEIN-RELATED"/>
    <property type="match status" value="1"/>
</dbReference>
<keyword evidence="1" id="KW-0378">Hydrolase</keyword>
<evidence type="ECO:0000313" key="4">
    <source>
        <dbReference type="EMBL" id="SEL83612.1"/>
    </source>
</evidence>
<evidence type="ECO:0000313" key="6">
    <source>
        <dbReference type="Proteomes" id="UP000321425"/>
    </source>
</evidence>